<name>A0A8H3PKU9_9LECA</name>
<dbReference type="EMBL" id="CAJPDR010001165">
    <property type="protein sequence ID" value="CAF9943667.1"/>
    <property type="molecule type" value="Genomic_DNA"/>
</dbReference>
<evidence type="ECO:0000313" key="3">
    <source>
        <dbReference type="EMBL" id="CAF9943667.1"/>
    </source>
</evidence>
<evidence type="ECO:0000256" key="2">
    <source>
        <dbReference type="SAM" id="Phobius"/>
    </source>
</evidence>
<comment type="caution">
    <text evidence="3">The sequence shown here is derived from an EMBL/GenBank/DDBJ whole genome shotgun (WGS) entry which is preliminary data.</text>
</comment>
<keyword evidence="2" id="KW-0812">Transmembrane</keyword>
<organism evidence="3 4">
    <name type="scientific">Alectoria fallacina</name>
    <dbReference type="NCBI Taxonomy" id="1903189"/>
    <lineage>
        <taxon>Eukaryota</taxon>
        <taxon>Fungi</taxon>
        <taxon>Dikarya</taxon>
        <taxon>Ascomycota</taxon>
        <taxon>Pezizomycotina</taxon>
        <taxon>Lecanoromycetes</taxon>
        <taxon>OSLEUM clade</taxon>
        <taxon>Lecanoromycetidae</taxon>
        <taxon>Lecanorales</taxon>
        <taxon>Lecanorineae</taxon>
        <taxon>Parmeliaceae</taxon>
        <taxon>Alectoria</taxon>
    </lineage>
</organism>
<keyword evidence="2" id="KW-1133">Transmembrane helix</keyword>
<dbReference type="AlphaFoldDB" id="A0A8H3PKU9"/>
<evidence type="ECO:0000256" key="1">
    <source>
        <dbReference type="SAM" id="MobiDB-lite"/>
    </source>
</evidence>
<gene>
    <name evidence="3" type="ORF">ALECFALPRED_000917</name>
</gene>
<reference evidence="3" key="1">
    <citation type="submission" date="2021-03" db="EMBL/GenBank/DDBJ databases">
        <authorList>
            <person name="Tagirdzhanova G."/>
        </authorList>
    </citation>
    <scope>NUCLEOTIDE SEQUENCE</scope>
</reference>
<keyword evidence="4" id="KW-1185">Reference proteome</keyword>
<dbReference type="Proteomes" id="UP000664203">
    <property type="component" value="Unassembled WGS sequence"/>
</dbReference>
<evidence type="ECO:0000313" key="4">
    <source>
        <dbReference type="Proteomes" id="UP000664203"/>
    </source>
</evidence>
<proteinExistence type="predicted"/>
<sequence>MASVAQCATPADRLGVNATTRHPPLRSKTSRRERAASHEPRKSNDYTEVPPEIYLFWFGAALTVALICSPYEQKTSEDM</sequence>
<feature type="compositionally biased region" description="Basic and acidic residues" evidence="1">
    <location>
        <begin position="30"/>
        <end position="45"/>
    </location>
</feature>
<protein>
    <submittedName>
        <fullName evidence="3">Uncharacterized protein</fullName>
    </submittedName>
</protein>
<feature type="transmembrane region" description="Helical" evidence="2">
    <location>
        <begin position="53"/>
        <end position="71"/>
    </location>
</feature>
<keyword evidence="2" id="KW-0472">Membrane</keyword>
<feature type="region of interest" description="Disordered" evidence="1">
    <location>
        <begin position="1"/>
        <end position="46"/>
    </location>
</feature>
<accession>A0A8H3PKU9</accession>